<dbReference type="PIRSF" id="PIRSF012526">
    <property type="entry name" value="CYTH_UCP012526"/>
    <property type="match status" value="1"/>
</dbReference>
<evidence type="ECO:0000259" key="1">
    <source>
        <dbReference type="PROSITE" id="PS51707"/>
    </source>
</evidence>
<name>A0ABT9YU76_9STRE</name>
<dbReference type="RefSeq" id="WP_307122686.1">
    <property type="nucleotide sequence ID" value="NZ_JAUSTM010000034.1"/>
</dbReference>
<evidence type="ECO:0000313" key="3">
    <source>
        <dbReference type="Proteomes" id="UP001223079"/>
    </source>
</evidence>
<keyword evidence="3" id="KW-1185">Reference proteome</keyword>
<feature type="domain" description="CYTH" evidence="1">
    <location>
        <begin position="3"/>
        <end position="189"/>
    </location>
</feature>
<accession>A0ABT9YU76</accession>
<organism evidence="2 3">
    <name type="scientific">Streptococcus moroccensis</name>
    <dbReference type="NCBI Taxonomy" id="1451356"/>
    <lineage>
        <taxon>Bacteria</taxon>
        <taxon>Bacillati</taxon>
        <taxon>Bacillota</taxon>
        <taxon>Bacilli</taxon>
        <taxon>Lactobacillales</taxon>
        <taxon>Streptococcaceae</taxon>
        <taxon>Streptococcus</taxon>
    </lineage>
</organism>
<dbReference type="PROSITE" id="PS51707">
    <property type="entry name" value="CYTH"/>
    <property type="match status" value="1"/>
</dbReference>
<evidence type="ECO:0000313" key="2">
    <source>
        <dbReference type="EMBL" id="MDQ0223546.1"/>
    </source>
</evidence>
<dbReference type="SMART" id="SM01118">
    <property type="entry name" value="CYTH"/>
    <property type="match status" value="1"/>
</dbReference>
<dbReference type="Proteomes" id="UP001223079">
    <property type="component" value="Unassembled WGS sequence"/>
</dbReference>
<dbReference type="CDD" id="cd07762">
    <property type="entry name" value="CYTH-like_Pase_1"/>
    <property type="match status" value="1"/>
</dbReference>
<reference evidence="2 3" key="1">
    <citation type="submission" date="2023-07" db="EMBL/GenBank/DDBJ databases">
        <title>Genomic Encyclopedia of Type Strains, Phase IV (KMG-IV): sequencing the most valuable type-strain genomes for metagenomic binning, comparative biology and taxonomic classification.</title>
        <authorList>
            <person name="Goeker M."/>
        </authorList>
    </citation>
    <scope>NUCLEOTIDE SEQUENCE [LARGE SCALE GENOMIC DNA]</scope>
    <source>
        <strain evidence="2 3">DSM 105143</strain>
    </source>
</reference>
<dbReference type="SUPFAM" id="SSF55154">
    <property type="entry name" value="CYTH-like phosphatases"/>
    <property type="match status" value="1"/>
</dbReference>
<gene>
    <name evidence="2" type="ORF">J2S23_002123</name>
</gene>
<dbReference type="InterPro" id="IPR033469">
    <property type="entry name" value="CYTH-like_dom_sf"/>
</dbReference>
<dbReference type="InterPro" id="IPR023577">
    <property type="entry name" value="CYTH_domain"/>
</dbReference>
<comment type="caution">
    <text evidence="2">The sequence shown here is derived from an EMBL/GenBank/DDBJ whole genome shotgun (WGS) entry which is preliminary data.</text>
</comment>
<dbReference type="Pfam" id="PF01928">
    <property type="entry name" value="CYTH"/>
    <property type="match status" value="1"/>
</dbReference>
<dbReference type="Gene3D" id="2.40.320.10">
    <property type="entry name" value="Hypothetical Protein Pfu-838710-001"/>
    <property type="match status" value="1"/>
</dbReference>
<dbReference type="InterPro" id="IPR009195">
    <property type="entry name" value="Uncharacterised_YjbK"/>
</dbReference>
<protein>
    <submittedName>
        <fullName evidence="2">Uncharacterized protein YjbK</fullName>
    </submittedName>
</protein>
<dbReference type="EMBL" id="JAUSTM010000034">
    <property type="protein sequence ID" value="MDQ0223546.1"/>
    <property type="molecule type" value="Genomic_DNA"/>
</dbReference>
<sequence length="191" mass="22095">MKQIEIEYKTLLSKKEFENLTQKFSTVPLITQTNHYFDTKTSHLRKAKLSLRIRTFSDHAEMTLKIPQEVGNMEHNIPLSLEDAEQMIKRNKLKPNAITQLLEDSGFKIDSIVKKGDLTTHRRETLLPIGLMALDENHYSGIVDYELELEVSDPDQGKHAFEQFLAQEQIDFKYAKSKVARFTQSILKDDA</sequence>
<proteinExistence type="predicted"/>